<evidence type="ECO:0000256" key="3">
    <source>
        <dbReference type="ARBA" id="ARBA00022448"/>
    </source>
</evidence>
<evidence type="ECO:0000256" key="2">
    <source>
        <dbReference type="ARBA" id="ARBA00008685"/>
    </source>
</evidence>
<proteinExistence type="inferred from homology"/>
<keyword evidence="5 15" id="KW-0732">Signal</keyword>
<evidence type="ECO:0000256" key="10">
    <source>
        <dbReference type="ARBA" id="ARBA00023180"/>
    </source>
</evidence>
<gene>
    <name evidence="18" type="ORF">TRITD_2Av1G257910</name>
</gene>
<evidence type="ECO:0000256" key="8">
    <source>
        <dbReference type="ARBA" id="ARBA00023136"/>
    </source>
</evidence>
<dbReference type="Pfam" id="PF10613">
    <property type="entry name" value="Lig_chan-Glu_bd"/>
    <property type="match status" value="1"/>
</dbReference>
<feature type="signal peptide" evidence="15">
    <location>
        <begin position="1"/>
        <end position="23"/>
    </location>
</feature>
<dbReference type="GO" id="GO:0015276">
    <property type="term" value="F:ligand-gated monoatomic ion channel activity"/>
    <property type="evidence" value="ECO:0007669"/>
    <property type="project" value="InterPro"/>
</dbReference>
<dbReference type="InterPro" id="IPR028082">
    <property type="entry name" value="Peripla_BP_I"/>
</dbReference>
<comment type="function">
    <text evidence="13">Glutamate-gated receptor that probably acts as non-selective cation channel.</text>
</comment>
<dbReference type="SUPFAM" id="SSF53822">
    <property type="entry name" value="Periplasmic binding protein-like I"/>
    <property type="match status" value="1"/>
</dbReference>
<evidence type="ECO:0000256" key="5">
    <source>
        <dbReference type="ARBA" id="ARBA00022729"/>
    </source>
</evidence>
<dbReference type="FunFam" id="3.40.190.10:FF:000054">
    <property type="entry name" value="Glutamate receptor"/>
    <property type="match status" value="1"/>
</dbReference>
<dbReference type="AlphaFoldDB" id="A0A9R1P474"/>
<evidence type="ECO:0000256" key="11">
    <source>
        <dbReference type="ARBA" id="ARBA00023286"/>
    </source>
</evidence>
<keyword evidence="11 13" id="KW-1071">Ligand-gated ion channel</keyword>
<dbReference type="Gramene" id="TRITD2Av1G257910.6">
    <property type="protein sequence ID" value="TRITD2Av1G257910.6"/>
    <property type="gene ID" value="TRITD2Av1G257910"/>
</dbReference>
<comment type="subcellular location">
    <subcellularLocation>
        <location evidence="1">Membrane</location>
        <topology evidence="1">Multi-pass membrane protein</topology>
    </subcellularLocation>
</comment>
<dbReference type="Gene3D" id="3.40.190.10">
    <property type="entry name" value="Periplasmic binding protein-like II"/>
    <property type="match status" value="3"/>
</dbReference>
<feature type="transmembrane region" description="Helical" evidence="14">
    <location>
        <begin position="579"/>
        <end position="599"/>
    </location>
</feature>
<evidence type="ECO:0000313" key="18">
    <source>
        <dbReference type="EMBL" id="VAH36493.1"/>
    </source>
</evidence>
<feature type="domain" description="Ionotropic glutamate receptor C-terminal" evidence="17">
    <location>
        <begin position="468"/>
        <end position="771"/>
    </location>
</feature>
<dbReference type="InterPro" id="IPR001828">
    <property type="entry name" value="ANF_lig-bd_rcpt"/>
</dbReference>
<feature type="transmembrane region" description="Helical" evidence="14">
    <location>
        <begin position="790"/>
        <end position="816"/>
    </location>
</feature>
<organism evidence="18 19">
    <name type="scientific">Triticum turgidum subsp. durum</name>
    <name type="common">Durum wheat</name>
    <name type="synonym">Triticum durum</name>
    <dbReference type="NCBI Taxonomy" id="4567"/>
    <lineage>
        <taxon>Eukaryota</taxon>
        <taxon>Viridiplantae</taxon>
        <taxon>Streptophyta</taxon>
        <taxon>Embryophyta</taxon>
        <taxon>Tracheophyta</taxon>
        <taxon>Spermatophyta</taxon>
        <taxon>Magnoliopsida</taxon>
        <taxon>Liliopsida</taxon>
        <taxon>Poales</taxon>
        <taxon>Poaceae</taxon>
        <taxon>BOP clade</taxon>
        <taxon>Pooideae</taxon>
        <taxon>Triticodae</taxon>
        <taxon>Triticeae</taxon>
        <taxon>Triticinae</taxon>
        <taxon>Triticum</taxon>
    </lineage>
</organism>
<dbReference type="InterPro" id="IPR017103">
    <property type="entry name" value="Iontropic_Glu_rcpt_pln"/>
</dbReference>
<keyword evidence="12 13" id="KW-0407">Ion channel</keyword>
<feature type="transmembrane region" description="Helical" evidence="14">
    <location>
        <begin position="611"/>
        <end position="635"/>
    </location>
</feature>
<keyword evidence="4 14" id="KW-0812">Transmembrane</keyword>
<keyword evidence="8 13" id="KW-0472">Membrane</keyword>
<dbReference type="PRINTS" id="PR01176">
    <property type="entry name" value="GABABRECEPTR"/>
</dbReference>
<dbReference type="EMBL" id="LT934113">
    <property type="protein sequence ID" value="VAH36493.1"/>
    <property type="molecule type" value="Genomic_DNA"/>
</dbReference>
<dbReference type="PIRSF" id="PIRSF037090">
    <property type="entry name" value="Iontro_Glu-like_rcpt_pln"/>
    <property type="match status" value="1"/>
</dbReference>
<dbReference type="InterPro" id="IPR001320">
    <property type="entry name" value="Iontro_rcpt_C"/>
</dbReference>
<dbReference type="Pfam" id="PF00060">
    <property type="entry name" value="Lig_chan"/>
    <property type="match status" value="1"/>
</dbReference>
<keyword evidence="7 13" id="KW-0406">Ion transport</keyword>
<keyword evidence="3 13" id="KW-0813">Transport</keyword>
<feature type="chain" id="PRO_5040359581" description="Glutamate receptor" evidence="15">
    <location>
        <begin position="24"/>
        <end position="881"/>
    </location>
</feature>
<accession>A0A9R1P474</accession>
<sequence>MKFALHFWGLFCCLYALSKNIYARPDTVSVGALFTFNSTIGRAAKIAISAAVNEINTDSSILPGTNLVVEMQDSNCSGFVGIVQALQFMEKDTVAIIGPQSSVIAHVISHVANELQVPMMSFGATDPTLTSLQFPFLVRTTRSDHFQMAAVADLVDYYGWKQVTAIYIDDDYGRNGMASLGDELVKRRAKISFKAAVRPGAKKSEMASALVRVALMESRVVVLHANPDSGLALLSLARNLGMTSSGYVWIATDWLSSFLDSSPRLDIGLLSTMQGFLTLRQHTENTRRKSMLASKWSALVKKDTVDDKFLINSYGFYAYDSVWILAYALDAYFSRGGNISFSNDTKLHEVGAGGLQLKAMTVFDGGRLLLERIQQVNFTGATGPVKFDTDGNLIRPAYDIVNIVGSGLRTVGYWSNYSGLSTSLPETLYMKPAKRVRGDQKLHTVIWPGETTVRPRGWVFPNNGIELKIGVPNRASYRQFVSVDNNSGTVRGFCIDVFVAAANLLQYPVPFKFVPFGDGSQNPSYPDLINNILTNDFDAVVGDIAIVTNRTRVVDFTQPYVESGLVVLTSVKKQSSSGWAFLQPFTIKMWFSFSTLFFAHREDTRSTLGRFVIIIWLFVVLIIQSSYTASLTSILTVQQLISPITGIDSLVASDEPIGFQVGSFAESYLVNELGVSRHRLKSLGTPDEYKQALELGPANGGVAGIVDERPYVEIFLLLHPKFAVVGSEFTKSGWGFAFPRDSPLAVDLSTSILELSENGDLQRIHDKWLANNVAGSMSQNNELESDRLQVYSFSGLFLICGVACLIALAIHAGILFHKYCEQRRQVSADGSSRSSRSSFRAFLSFADRREMDAHIASKDKAAGDHSISAASSSSVSTATSC</sequence>
<evidence type="ECO:0000256" key="1">
    <source>
        <dbReference type="ARBA" id="ARBA00004141"/>
    </source>
</evidence>
<evidence type="ECO:0000259" key="17">
    <source>
        <dbReference type="SMART" id="SM00079"/>
    </source>
</evidence>
<dbReference type="SUPFAM" id="SSF53850">
    <property type="entry name" value="Periplasmic binding protein-like II"/>
    <property type="match status" value="1"/>
</dbReference>
<dbReference type="InterPro" id="IPR001638">
    <property type="entry name" value="Solute-binding_3/MltF_N"/>
</dbReference>
<protein>
    <recommendedName>
        <fullName evidence="13">Glutamate receptor</fullName>
    </recommendedName>
</protein>
<evidence type="ECO:0000256" key="13">
    <source>
        <dbReference type="PIRNR" id="PIRNR037090"/>
    </source>
</evidence>
<dbReference type="CDD" id="cd13686">
    <property type="entry name" value="GluR_Plant"/>
    <property type="match status" value="1"/>
</dbReference>
<name>A0A9R1P474_TRITD</name>
<dbReference type="FunFam" id="3.40.190.10:FF:000175">
    <property type="entry name" value="Glutamate receptor"/>
    <property type="match status" value="1"/>
</dbReference>
<dbReference type="InterPro" id="IPR019594">
    <property type="entry name" value="Glu/Gly-bd"/>
</dbReference>
<evidence type="ECO:0000256" key="14">
    <source>
        <dbReference type="SAM" id="Phobius"/>
    </source>
</evidence>
<keyword evidence="19" id="KW-1185">Reference proteome</keyword>
<feature type="domain" description="Solute-binding protein family 3/N-terminal" evidence="16">
    <location>
        <begin position="466"/>
        <end position="772"/>
    </location>
</feature>
<evidence type="ECO:0000313" key="19">
    <source>
        <dbReference type="Proteomes" id="UP000324705"/>
    </source>
</evidence>
<keyword evidence="6 14" id="KW-1133">Transmembrane helix</keyword>
<dbReference type="Proteomes" id="UP000324705">
    <property type="component" value="Chromosome 2A"/>
</dbReference>
<evidence type="ECO:0000256" key="9">
    <source>
        <dbReference type="ARBA" id="ARBA00023170"/>
    </source>
</evidence>
<dbReference type="InterPro" id="IPR044440">
    <property type="entry name" value="GABAb_receptor_plant_PBP1"/>
</dbReference>
<dbReference type="CDD" id="cd19990">
    <property type="entry name" value="PBP1_GABAb_receptor_plant"/>
    <property type="match status" value="1"/>
</dbReference>
<evidence type="ECO:0000256" key="12">
    <source>
        <dbReference type="ARBA" id="ARBA00023303"/>
    </source>
</evidence>
<dbReference type="InterPro" id="IPR015683">
    <property type="entry name" value="Ionotropic_Glu_rcpt"/>
</dbReference>
<dbReference type="GO" id="GO:0016020">
    <property type="term" value="C:membrane"/>
    <property type="evidence" value="ECO:0007669"/>
    <property type="project" value="UniProtKB-SubCell"/>
</dbReference>
<keyword evidence="9 13" id="KW-0675">Receptor</keyword>
<dbReference type="SMART" id="SM00079">
    <property type="entry name" value="PBPe"/>
    <property type="match status" value="1"/>
</dbReference>
<dbReference type="PANTHER" id="PTHR18966">
    <property type="entry name" value="IONOTROPIC GLUTAMATE RECEPTOR"/>
    <property type="match status" value="1"/>
</dbReference>
<evidence type="ECO:0000259" key="16">
    <source>
        <dbReference type="SMART" id="SM00062"/>
    </source>
</evidence>
<dbReference type="Gene3D" id="3.40.50.2300">
    <property type="match status" value="2"/>
</dbReference>
<evidence type="ECO:0000256" key="6">
    <source>
        <dbReference type="ARBA" id="ARBA00022989"/>
    </source>
</evidence>
<reference evidence="18 19" key="1">
    <citation type="submission" date="2017-09" db="EMBL/GenBank/DDBJ databases">
        <authorList>
            <consortium name="International Durum Wheat Genome Sequencing Consortium (IDWGSC)"/>
            <person name="Milanesi L."/>
        </authorList>
    </citation>
    <scope>NUCLEOTIDE SEQUENCE [LARGE SCALE GENOMIC DNA]</scope>
    <source>
        <strain evidence="19">cv. Svevo</strain>
    </source>
</reference>
<comment type="similarity">
    <text evidence="2 13">Belongs to the glutamate-gated ion channel (TC 1.A.10.1) family.</text>
</comment>
<keyword evidence="10" id="KW-0325">Glycoprotein</keyword>
<evidence type="ECO:0000256" key="15">
    <source>
        <dbReference type="SAM" id="SignalP"/>
    </source>
</evidence>
<dbReference type="Pfam" id="PF01094">
    <property type="entry name" value="ANF_receptor"/>
    <property type="match status" value="1"/>
</dbReference>
<dbReference type="SMART" id="SM00062">
    <property type="entry name" value="PBPb"/>
    <property type="match status" value="1"/>
</dbReference>
<dbReference type="FunFam" id="3.40.50.2300:FF:000081">
    <property type="entry name" value="Glutamate receptor"/>
    <property type="match status" value="1"/>
</dbReference>
<evidence type="ECO:0000256" key="4">
    <source>
        <dbReference type="ARBA" id="ARBA00022692"/>
    </source>
</evidence>
<evidence type="ECO:0000256" key="7">
    <source>
        <dbReference type="ARBA" id="ARBA00023065"/>
    </source>
</evidence>